<gene>
    <name evidence="1" type="ORF">DW775_04425</name>
</gene>
<dbReference type="EMBL" id="QSJS01000004">
    <property type="protein sequence ID" value="RHD96592.1"/>
    <property type="molecule type" value="Genomic_DNA"/>
</dbReference>
<dbReference type="AlphaFoldDB" id="A0A414I069"/>
<evidence type="ECO:0000313" key="1">
    <source>
        <dbReference type="EMBL" id="RHD96592.1"/>
    </source>
</evidence>
<accession>A0A414I069</accession>
<sequence>MILDIDRTIINGTSWYHACSCPNLLIDEYNIDRFKELNNKMYVHGTSKDRYEFRKQTFELINKRVSESAYSKLSECGCADEILIGQNVNEVFFEAVGIYTYKKLMKSDEDCKKIVDFIYKYYFGDIEFIFLTSGYERFMKGLVKEYMKSFHKNCTWRTIGSTIKFSNGCIYLKEVMTQEKKFQFVKKIIDYGNRVVFLADDSVEEKELFSVVFRNGGYAFNVRYDEKLHESNWHELINDIEDENVFLSYLMKNSEVALSDCKKVQNNFFRLHMNEIGVICLNDIEYQIFLGSFNRDKKIVEYIKKVSHKKEEKYYLRGRYYYYWLPSYITGSLESKYAGWKKIVIDGIDIIEHIARYNIKENKYACILSYVICDHLLSVLYLAMYCAEEDVLDRERNVISSYRHIENSVCILNKILFSVFDNKIEYSNLDSLVKELKSISFEDMDIIRENEKFLLELDNYNTIYEAVYNIIDNLKGKAQKIDKVIYFAYGGISLGYAFKTIMKELFDKNVELLPSHYSSKRNNTGSGVIDRIPRFKCGENGWMDESTVLLLDNNVTTFKTLSTSKSYLQKRGNKVYCAVAEVDYKNIYKWLLGKGEYEEMCHNWFDVIDAKPIMNYFSAYNTWGTSETSALLEQLYSQDFIFQNTDNLIPRKIHSEHRKICRIHNVYDLRLAMEMGATMIGIHAVISCKDKYYKIEDYHGIKVEYYPNLPVPDYEIESIRYMVRCLPDGVMPILIIENKLSVEDIMKVINIYGLNVFKCGIQMQFRTNIEYINKIIEMGFERVIVAVGLMQKDVKEYLEFVDKALRTSKDLILLDMSRHQPHVIVNEKVIDKYDVSFETKYNCLNRIVSCLKKLETSVLLADDIMPDKMILCQLMLLSQGVNIIGLDMQNNIEVDKTEQKYCKIKENKTSKYHYAKIRKSVEKIKKWNIFE</sequence>
<evidence type="ECO:0000313" key="2">
    <source>
        <dbReference type="Proteomes" id="UP000284835"/>
    </source>
</evidence>
<dbReference type="Proteomes" id="UP000284835">
    <property type="component" value="Unassembled WGS sequence"/>
</dbReference>
<dbReference type="SUPFAM" id="SSF53271">
    <property type="entry name" value="PRTase-like"/>
    <property type="match status" value="1"/>
</dbReference>
<dbReference type="InterPro" id="IPR029057">
    <property type="entry name" value="PRTase-like"/>
</dbReference>
<dbReference type="Gene3D" id="3.40.50.2020">
    <property type="match status" value="1"/>
</dbReference>
<proteinExistence type="predicted"/>
<reference evidence="1 2" key="1">
    <citation type="submission" date="2018-08" db="EMBL/GenBank/DDBJ databases">
        <title>A genome reference for cultivated species of the human gut microbiota.</title>
        <authorList>
            <person name="Zou Y."/>
            <person name="Xue W."/>
            <person name="Luo G."/>
        </authorList>
    </citation>
    <scope>NUCLEOTIDE SEQUENCE [LARGE SCALE GENOMIC DNA]</scope>
    <source>
        <strain evidence="1 2">AM30-13AC</strain>
    </source>
</reference>
<dbReference type="RefSeq" id="WP_118083621.1">
    <property type="nucleotide sequence ID" value="NZ_QSJS01000004.1"/>
</dbReference>
<name>A0A414I069_9FIRM</name>
<organism evidence="1 2">
    <name type="scientific">Agathobacter rectalis</name>
    <dbReference type="NCBI Taxonomy" id="39491"/>
    <lineage>
        <taxon>Bacteria</taxon>
        <taxon>Bacillati</taxon>
        <taxon>Bacillota</taxon>
        <taxon>Clostridia</taxon>
        <taxon>Lachnospirales</taxon>
        <taxon>Lachnospiraceae</taxon>
        <taxon>Agathobacter</taxon>
    </lineage>
</organism>
<protein>
    <submittedName>
        <fullName evidence="1">Uncharacterized protein</fullName>
    </submittedName>
</protein>
<comment type="caution">
    <text evidence="1">The sequence shown here is derived from an EMBL/GenBank/DDBJ whole genome shotgun (WGS) entry which is preliminary data.</text>
</comment>